<proteinExistence type="predicted"/>
<evidence type="ECO:0000313" key="3">
    <source>
        <dbReference type="Proteomes" id="UP001378956"/>
    </source>
</evidence>
<keyword evidence="1" id="KW-0472">Membrane</keyword>
<evidence type="ECO:0008006" key="4">
    <source>
        <dbReference type="Google" id="ProtNLM"/>
    </source>
</evidence>
<dbReference type="Proteomes" id="UP001378956">
    <property type="component" value="Unassembled WGS sequence"/>
</dbReference>
<keyword evidence="3" id="KW-1185">Reference proteome</keyword>
<dbReference type="RefSeq" id="WP_337715294.1">
    <property type="nucleotide sequence ID" value="NZ_JBBEUB010000001.1"/>
</dbReference>
<sequence>MDDEFAKEHGLMTDKELADMDQRWKKTEEEALKNMLKHFDRIHDKLFNFNNILIAGYFALSKLEKEISLATILIPIANLVVLLYIEYKMMEKSRFESEITKKPPHEIELWGKKIVRTNQYSLLAIISTSIVLLLFLRYLLS</sequence>
<organism evidence="2 3">
    <name type="scientific">Pedobacter panaciterrae</name>
    <dbReference type="NCBI Taxonomy" id="363849"/>
    <lineage>
        <taxon>Bacteria</taxon>
        <taxon>Pseudomonadati</taxon>
        <taxon>Bacteroidota</taxon>
        <taxon>Sphingobacteriia</taxon>
        <taxon>Sphingobacteriales</taxon>
        <taxon>Sphingobacteriaceae</taxon>
        <taxon>Pedobacter</taxon>
    </lineage>
</organism>
<feature type="transmembrane region" description="Helical" evidence="1">
    <location>
        <begin position="120"/>
        <end position="140"/>
    </location>
</feature>
<accession>A0ABU8NGZ3</accession>
<feature type="transmembrane region" description="Helical" evidence="1">
    <location>
        <begin position="67"/>
        <end position="85"/>
    </location>
</feature>
<protein>
    <recommendedName>
        <fullName evidence="4">SMODS and SLOG-associating 2TM effector domain-containing protein</fullName>
    </recommendedName>
</protein>
<reference evidence="2 3" key="1">
    <citation type="submission" date="2024-03" db="EMBL/GenBank/DDBJ databases">
        <title>Sequence of Lycoming College Course Isolates.</title>
        <authorList>
            <person name="Plotts O."/>
            <person name="Newman J."/>
        </authorList>
    </citation>
    <scope>NUCLEOTIDE SEQUENCE [LARGE SCALE GENOMIC DNA]</scope>
    <source>
        <strain evidence="2 3">CJB-3</strain>
    </source>
</reference>
<evidence type="ECO:0000256" key="1">
    <source>
        <dbReference type="SAM" id="Phobius"/>
    </source>
</evidence>
<gene>
    <name evidence="2" type="ORF">WAE58_03785</name>
</gene>
<keyword evidence="1" id="KW-0812">Transmembrane</keyword>
<name>A0ABU8NGZ3_9SPHI</name>
<dbReference type="EMBL" id="JBBEUB010000001">
    <property type="protein sequence ID" value="MEJ2901526.1"/>
    <property type="molecule type" value="Genomic_DNA"/>
</dbReference>
<keyword evidence="1" id="KW-1133">Transmembrane helix</keyword>
<comment type="caution">
    <text evidence="2">The sequence shown here is derived from an EMBL/GenBank/DDBJ whole genome shotgun (WGS) entry which is preliminary data.</text>
</comment>
<evidence type="ECO:0000313" key="2">
    <source>
        <dbReference type="EMBL" id="MEJ2901526.1"/>
    </source>
</evidence>